<reference evidence="1 2" key="1">
    <citation type="journal article" date="2018" name="Biotechnol. Biofuels">
        <title>Integrative visual omics of the white-rot fungus Polyporus brumalis exposes the biotechnological potential of its oxidative enzymes for delignifying raw plant biomass.</title>
        <authorList>
            <person name="Miyauchi S."/>
            <person name="Rancon A."/>
            <person name="Drula E."/>
            <person name="Hage H."/>
            <person name="Chaduli D."/>
            <person name="Favel A."/>
            <person name="Grisel S."/>
            <person name="Henrissat B."/>
            <person name="Herpoel-Gimbert I."/>
            <person name="Ruiz-Duenas F.J."/>
            <person name="Chevret D."/>
            <person name="Hainaut M."/>
            <person name="Lin J."/>
            <person name="Wang M."/>
            <person name="Pangilinan J."/>
            <person name="Lipzen A."/>
            <person name="Lesage-Meessen L."/>
            <person name="Navarro D."/>
            <person name="Riley R."/>
            <person name="Grigoriev I.V."/>
            <person name="Zhou S."/>
            <person name="Raouche S."/>
            <person name="Rosso M.N."/>
        </authorList>
    </citation>
    <scope>NUCLEOTIDE SEQUENCE [LARGE SCALE GENOMIC DNA]</scope>
    <source>
        <strain evidence="1 2">BRFM 1820</strain>
    </source>
</reference>
<dbReference type="Proteomes" id="UP000256964">
    <property type="component" value="Unassembled WGS sequence"/>
</dbReference>
<gene>
    <name evidence="1" type="ORF">OH76DRAFT_1331579</name>
</gene>
<organism evidence="1 2">
    <name type="scientific">Lentinus brumalis</name>
    <dbReference type="NCBI Taxonomy" id="2498619"/>
    <lineage>
        <taxon>Eukaryota</taxon>
        <taxon>Fungi</taxon>
        <taxon>Dikarya</taxon>
        <taxon>Basidiomycota</taxon>
        <taxon>Agaricomycotina</taxon>
        <taxon>Agaricomycetes</taxon>
        <taxon>Polyporales</taxon>
        <taxon>Polyporaceae</taxon>
        <taxon>Lentinus</taxon>
    </lineage>
</organism>
<evidence type="ECO:0000313" key="1">
    <source>
        <dbReference type="EMBL" id="RDX54398.1"/>
    </source>
</evidence>
<sequence>PCGFCGRSGTCSVGLLKKARTHQPTSSCPDFYKFSLRAAEKSTDSGPSTNRPIVCVLC</sequence>
<dbReference type="AlphaFoldDB" id="A0A371DPG5"/>
<feature type="non-terminal residue" evidence="1">
    <location>
        <position position="1"/>
    </location>
</feature>
<dbReference type="OrthoDB" id="3046455at2759"/>
<feature type="non-terminal residue" evidence="1">
    <location>
        <position position="58"/>
    </location>
</feature>
<name>A0A371DPG5_9APHY</name>
<keyword evidence="2" id="KW-1185">Reference proteome</keyword>
<proteinExistence type="predicted"/>
<evidence type="ECO:0000313" key="2">
    <source>
        <dbReference type="Proteomes" id="UP000256964"/>
    </source>
</evidence>
<dbReference type="EMBL" id="KZ857385">
    <property type="protein sequence ID" value="RDX54398.1"/>
    <property type="molecule type" value="Genomic_DNA"/>
</dbReference>
<accession>A0A371DPG5</accession>
<protein>
    <submittedName>
        <fullName evidence="1">Uncharacterized protein</fullName>
    </submittedName>
</protein>